<evidence type="ECO:0000259" key="13">
    <source>
        <dbReference type="PROSITE" id="PS50109"/>
    </source>
</evidence>
<dbReference type="InterPro" id="IPR004358">
    <property type="entry name" value="Sig_transdc_His_kin-like_C"/>
</dbReference>
<dbReference type="PANTHER" id="PTHR45436">
    <property type="entry name" value="SENSOR HISTIDINE KINASE YKOH"/>
    <property type="match status" value="1"/>
</dbReference>
<keyword evidence="10 12" id="KW-0472">Membrane</keyword>
<sequence>MNGLNGPNGPSGPSGPTMNGPHLGGPTVNARQPQPWLGDRVQPGHRYSGPGGAPTSTPALAPTSTPAPAPISADLSLAPSLRVRLAAAFAALFFGLLVAGTAVAANLFLGYDTYSMLLQLRRIVLIGGGTFLLGLGGVAAAGGWFVAGLVVRPLEQLAEVVDTVTGSRMNVRVGHLRGPREIRRLTTGLDAMLDRLDDAFTGQDRFISNAAHELKTPLVINRTLVEVAMNRPGAPDAVLRLGENLLEVGTRHERLIDALLMLARAEQAPALHVPVDLAELVAMDAMLTVARAEAVRRRVRMSDDLEPAGTRGDPVLLEHVVRNLVDNAVRYNVDGGTVLVRTGRTPNGAASLTVANTGPVIGAHEVPLLFEPFRRLTDRVGSAHGSGLGLSIVRAVVRSHGGSLQAVPQPEGGLAVTVWLPGW</sequence>
<organism evidence="15 16">
    <name type="scientific">Catenulispora yoronensis</name>
    <dbReference type="NCBI Taxonomy" id="450799"/>
    <lineage>
        <taxon>Bacteria</taxon>
        <taxon>Bacillati</taxon>
        <taxon>Actinomycetota</taxon>
        <taxon>Actinomycetes</taxon>
        <taxon>Catenulisporales</taxon>
        <taxon>Catenulisporaceae</taxon>
        <taxon>Catenulispora</taxon>
    </lineage>
</organism>
<dbReference type="SMART" id="SM00388">
    <property type="entry name" value="HisKA"/>
    <property type="match status" value="1"/>
</dbReference>
<dbReference type="SUPFAM" id="SSF47384">
    <property type="entry name" value="Homodimeric domain of signal transducing histidine kinase"/>
    <property type="match status" value="1"/>
</dbReference>
<dbReference type="InterPro" id="IPR050428">
    <property type="entry name" value="TCS_sensor_his_kinase"/>
</dbReference>
<keyword evidence="5" id="KW-0808">Transferase</keyword>
<proteinExistence type="predicted"/>
<dbReference type="CDD" id="cd06225">
    <property type="entry name" value="HAMP"/>
    <property type="match status" value="1"/>
</dbReference>
<feature type="transmembrane region" description="Helical" evidence="12">
    <location>
        <begin position="123"/>
        <end position="147"/>
    </location>
</feature>
<evidence type="ECO:0000256" key="8">
    <source>
        <dbReference type="ARBA" id="ARBA00022989"/>
    </source>
</evidence>
<dbReference type="InterPro" id="IPR036890">
    <property type="entry name" value="HATPase_C_sf"/>
</dbReference>
<evidence type="ECO:0000256" key="5">
    <source>
        <dbReference type="ARBA" id="ARBA00022679"/>
    </source>
</evidence>
<comment type="catalytic activity">
    <reaction evidence="1">
        <text>ATP + protein L-histidine = ADP + protein N-phospho-L-histidine.</text>
        <dbReference type="EC" id="2.7.13.3"/>
    </reaction>
</comment>
<evidence type="ECO:0000256" key="3">
    <source>
        <dbReference type="ARBA" id="ARBA00012438"/>
    </source>
</evidence>
<protein>
    <recommendedName>
        <fullName evidence="3">histidine kinase</fullName>
        <ecNumber evidence="3">2.7.13.3</ecNumber>
    </recommendedName>
</protein>
<evidence type="ECO:0000259" key="14">
    <source>
        <dbReference type="PROSITE" id="PS50885"/>
    </source>
</evidence>
<evidence type="ECO:0000313" key="15">
    <source>
        <dbReference type="EMBL" id="GAA2066874.1"/>
    </source>
</evidence>
<reference evidence="15 16" key="1">
    <citation type="journal article" date="2019" name="Int. J. Syst. Evol. Microbiol.">
        <title>The Global Catalogue of Microorganisms (GCM) 10K type strain sequencing project: providing services to taxonomists for standard genome sequencing and annotation.</title>
        <authorList>
            <consortium name="The Broad Institute Genomics Platform"/>
            <consortium name="The Broad Institute Genome Sequencing Center for Infectious Disease"/>
            <person name="Wu L."/>
            <person name="Ma J."/>
        </authorList>
    </citation>
    <scope>NUCLEOTIDE SEQUENCE [LARGE SCALE GENOMIC DNA]</scope>
    <source>
        <strain evidence="15 16">JCM 16014</strain>
    </source>
</reference>
<dbReference type="EC" id="2.7.13.3" evidence="3"/>
<feature type="region of interest" description="Disordered" evidence="11">
    <location>
        <begin position="1"/>
        <end position="65"/>
    </location>
</feature>
<dbReference type="SMART" id="SM00304">
    <property type="entry name" value="HAMP"/>
    <property type="match status" value="1"/>
</dbReference>
<evidence type="ECO:0000256" key="9">
    <source>
        <dbReference type="ARBA" id="ARBA00023012"/>
    </source>
</evidence>
<dbReference type="Proteomes" id="UP001500751">
    <property type="component" value="Unassembled WGS sequence"/>
</dbReference>
<feature type="compositionally biased region" description="Low complexity" evidence="11">
    <location>
        <begin position="53"/>
        <end position="65"/>
    </location>
</feature>
<dbReference type="PROSITE" id="PS50109">
    <property type="entry name" value="HIS_KIN"/>
    <property type="match status" value="1"/>
</dbReference>
<dbReference type="PANTHER" id="PTHR45436:SF5">
    <property type="entry name" value="SENSOR HISTIDINE KINASE TRCS"/>
    <property type="match status" value="1"/>
</dbReference>
<dbReference type="Pfam" id="PF00512">
    <property type="entry name" value="HisKA"/>
    <property type="match status" value="1"/>
</dbReference>
<evidence type="ECO:0000313" key="16">
    <source>
        <dbReference type="Proteomes" id="UP001500751"/>
    </source>
</evidence>
<evidence type="ECO:0000256" key="6">
    <source>
        <dbReference type="ARBA" id="ARBA00022692"/>
    </source>
</evidence>
<evidence type="ECO:0000256" key="12">
    <source>
        <dbReference type="SAM" id="Phobius"/>
    </source>
</evidence>
<dbReference type="InterPro" id="IPR003594">
    <property type="entry name" value="HATPase_dom"/>
</dbReference>
<evidence type="ECO:0000256" key="4">
    <source>
        <dbReference type="ARBA" id="ARBA00022553"/>
    </source>
</evidence>
<evidence type="ECO:0000256" key="10">
    <source>
        <dbReference type="ARBA" id="ARBA00023136"/>
    </source>
</evidence>
<dbReference type="CDD" id="cd00082">
    <property type="entry name" value="HisKA"/>
    <property type="match status" value="1"/>
</dbReference>
<dbReference type="Pfam" id="PF00672">
    <property type="entry name" value="HAMP"/>
    <property type="match status" value="1"/>
</dbReference>
<feature type="domain" description="Histidine kinase" evidence="13">
    <location>
        <begin position="209"/>
        <end position="423"/>
    </location>
</feature>
<accession>A0ABN2VN82</accession>
<keyword evidence="4" id="KW-0597">Phosphoprotein</keyword>
<evidence type="ECO:0000256" key="11">
    <source>
        <dbReference type="SAM" id="MobiDB-lite"/>
    </source>
</evidence>
<dbReference type="InterPro" id="IPR003660">
    <property type="entry name" value="HAMP_dom"/>
</dbReference>
<dbReference type="Gene3D" id="1.10.287.130">
    <property type="match status" value="1"/>
</dbReference>
<evidence type="ECO:0000256" key="7">
    <source>
        <dbReference type="ARBA" id="ARBA00022777"/>
    </source>
</evidence>
<dbReference type="Gene3D" id="3.30.565.10">
    <property type="entry name" value="Histidine kinase-like ATPase, C-terminal domain"/>
    <property type="match status" value="1"/>
</dbReference>
<comment type="caution">
    <text evidence="15">The sequence shown here is derived from an EMBL/GenBank/DDBJ whole genome shotgun (WGS) entry which is preliminary data.</text>
</comment>
<feature type="transmembrane region" description="Helical" evidence="12">
    <location>
        <begin position="85"/>
        <end position="111"/>
    </location>
</feature>
<dbReference type="Pfam" id="PF02518">
    <property type="entry name" value="HATPase_c"/>
    <property type="match status" value="1"/>
</dbReference>
<dbReference type="InterPro" id="IPR003661">
    <property type="entry name" value="HisK_dim/P_dom"/>
</dbReference>
<keyword evidence="8 12" id="KW-1133">Transmembrane helix</keyword>
<keyword evidence="6 12" id="KW-0812">Transmembrane</keyword>
<name>A0ABN2VN82_9ACTN</name>
<dbReference type="SUPFAM" id="SSF55874">
    <property type="entry name" value="ATPase domain of HSP90 chaperone/DNA topoisomerase II/histidine kinase"/>
    <property type="match status" value="1"/>
</dbReference>
<keyword evidence="9" id="KW-0902">Two-component regulatory system</keyword>
<dbReference type="EMBL" id="BAAAQN010000115">
    <property type="protein sequence ID" value="GAA2066874.1"/>
    <property type="molecule type" value="Genomic_DNA"/>
</dbReference>
<keyword evidence="7" id="KW-0418">Kinase</keyword>
<keyword evidence="16" id="KW-1185">Reference proteome</keyword>
<dbReference type="PROSITE" id="PS50885">
    <property type="entry name" value="HAMP"/>
    <property type="match status" value="1"/>
</dbReference>
<dbReference type="SMART" id="SM00387">
    <property type="entry name" value="HATPase_c"/>
    <property type="match status" value="1"/>
</dbReference>
<dbReference type="PRINTS" id="PR00344">
    <property type="entry name" value="BCTRLSENSOR"/>
</dbReference>
<evidence type="ECO:0000256" key="1">
    <source>
        <dbReference type="ARBA" id="ARBA00000085"/>
    </source>
</evidence>
<dbReference type="Gene3D" id="6.10.340.10">
    <property type="match status" value="1"/>
</dbReference>
<feature type="domain" description="HAMP" evidence="14">
    <location>
        <begin position="148"/>
        <end position="201"/>
    </location>
</feature>
<dbReference type="InterPro" id="IPR036097">
    <property type="entry name" value="HisK_dim/P_sf"/>
</dbReference>
<comment type="subcellular location">
    <subcellularLocation>
        <location evidence="2">Cell membrane</location>
    </subcellularLocation>
</comment>
<gene>
    <name evidence="15" type="ORF">GCM10009839_93380</name>
</gene>
<dbReference type="CDD" id="cd00075">
    <property type="entry name" value="HATPase"/>
    <property type="match status" value="1"/>
</dbReference>
<dbReference type="InterPro" id="IPR005467">
    <property type="entry name" value="His_kinase_dom"/>
</dbReference>
<evidence type="ECO:0000256" key="2">
    <source>
        <dbReference type="ARBA" id="ARBA00004236"/>
    </source>
</evidence>
<dbReference type="SUPFAM" id="SSF158472">
    <property type="entry name" value="HAMP domain-like"/>
    <property type="match status" value="1"/>
</dbReference>